<dbReference type="EMBL" id="CP044067">
    <property type="protein sequence ID" value="QET06637.1"/>
    <property type="molecule type" value="Genomic_DNA"/>
</dbReference>
<dbReference type="OrthoDB" id="197257at2"/>
<feature type="compositionally biased region" description="Polar residues" evidence="1">
    <location>
        <begin position="389"/>
        <end position="398"/>
    </location>
</feature>
<accession>A0A5P2HEA4</accession>
<organism evidence="3 4">
    <name type="scientific">Cupriavidus pauculus</name>
    <dbReference type="NCBI Taxonomy" id="82633"/>
    <lineage>
        <taxon>Bacteria</taxon>
        <taxon>Pseudomonadati</taxon>
        <taxon>Pseudomonadota</taxon>
        <taxon>Betaproteobacteria</taxon>
        <taxon>Burkholderiales</taxon>
        <taxon>Burkholderiaceae</taxon>
        <taxon>Cupriavidus</taxon>
    </lineage>
</organism>
<sequence>MRAVLSLLMLAAVSFSPTSVYAQAKLGNGQLDQLLAPIALYPDALLSQVLMASTYPADVAAAAQWSKANPSLSGDAATKAVQGESWDPSVQSLVAFPSVMDMMGRQPQWVQSVGDAFLAQPDDVMNGVQRLRAQAQKAGSLKTTPEQKVVTQQSGGTTIVQIEPANPQVVYVPSYNPTVVYGAWPYPAYPPAYYPPPPGSVFATSLVAGIGFGLGVAAVNSLWGGCDWGRHDVNINVNRYNNINVNRQLDVNRSNVNWQHNPAARGNVPYNNPGVANRYDAQRQQALASRTQGGQGGQRLGQGGAGQQAGQPFGQGGAQQRLGAGGAGQQAGPQFGQGGGQQRLGQGGGGQQAGQQLGQGGAQQRLGAGGGGTQAQPGSRDAARDRAAQSFQGHTGQSIAGHGGGANANPRPAGADRQRADASEARNRAHTANRDSALRDAGNGQRLQQQGARMGQMQGGFQRTGNAGGMSAPHGVQRGGMGHGGHGRR</sequence>
<feature type="chain" id="PRO_5024989723" evidence="2">
    <location>
        <begin position="23"/>
        <end position="489"/>
    </location>
</feature>
<protein>
    <submittedName>
        <fullName evidence="3">DUF3300 domain-containing protein</fullName>
    </submittedName>
</protein>
<feature type="compositionally biased region" description="Basic and acidic residues" evidence="1">
    <location>
        <begin position="414"/>
        <end position="438"/>
    </location>
</feature>
<gene>
    <name evidence="3" type="ORF">FOB72_23335</name>
</gene>
<feature type="compositionally biased region" description="Low complexity" evidence="1">
    <location>
        <begin position="444"/>
        <end position="465"/>
    </location>
</feature>
<evidence type="ECO:0000313" key="4">
    <source>
        <dbReference type="Proteomes" id="UP000322822"/>
    </source>
</evidence>
<reference evidence="3 4" key="1">
    <citation type="submission" date="2019-09" db="EMBL/GenBank/DDBJ databases">
        <title>FDA dAtabase for Regulatory Grade micrObial Sequences (FDA-ARGOS): Supporting development and validation of Infectious Disease Dx tests.</title>
        <authorList>
            <person name="Sciortino C."/>
            <person name="Tallon L."/>
            <person name="Sadzewicz L."/>
            <person name="Vavikolanu K."/>
            <person name="Mehta A."/>
            <person name="Aluvathingal J."/>
            <person name="Nadendla S."/>
            <person name="Nandy P."/>
            <person name="Geyer C."/>
            <person name="Yan Y."/>
            <person name="Sichtig H."/>
        </authorList>
    </citation>
    <scope>NUCLEOTIDE SEQUENCE [LARGE SCALE GENOMIC DNA]</scope>
    <source>
        <strain evidence="3 4">FDAARGOS_664</strain>
    </source>
</reference>
<dbReference type="PANTHER" id="PTHR40269:SF1">
    <property type="entry name" value="OUTER MEMBRANE PROTEIN"/>
    <property type="match status" value="1"/>
</dbReference>
<feature type="region of interest" description="Disordered" evidence="1">
    <location>
        <begin position="283"/>
        <end position="489"/>
    </location>
</feature>
<evidence type="ECO:0000313" key="3">
    <source>
        <dbReference type="EMBL" id="QET06637.1"/>
    </source>
</evidence>
<feature type="compositionally biased region" description="Gly residues" evidence="1">
    <location>
        <begin position="477"/>
        <end position="489"/>
    </location>
</feature>
<feature type="signal peptide" evidence="2">
    <location>
        <begin position="1"/>
        <end position="22"/>
    </location>
</feature>
<dbReference type="PANTHER" id="PTHR40269">
    <property type="entry name" value="OUTER MEMBRANE PROTEIN-RELATED"/>
    <property type="match status" value="1"/>
</dbReference>
<proteinExistence type="predicted"/>
<keyword evidence="2" id="KW-0732">Signal</keyword>
<evidence type="ECO:0000256" key="1">
    <source>
        <dbReference type="SAM" id="MobiDB-lite"/>
    </source>
</evidence>
<name>A0A5P2HEA4_9BURK</name>
<dbReference type="Proteomes" id="UP000322822">
    <property type="component" value="Chromosome 2"/>
</dbReference>
<dbReference type="AlphaFoldDB" id="A0A5P2HEA4"/>
<dbReference type="InterPro" id="IPR021728">
    <property type="entry name" value="DUF3300"/>
</dbReference>
<evidence type="ECO:0000256" key="2">
    <source>
        <dbReference type="SAM" id="SignalP"/>
    </source>
</evidence>
<feature type="compositionally biased region" description="Gly residues" evidence="1">
    <location>
        <begin position="293"/>
        <end position="373"/>
    </location>
</feature>
<dbReference type="Pfam" id="PF11737">
    <property type="entry name" value="DUF3300"/>
    <property type="match status" value="1"/>
</dbReference>